<dbReference type="EMBL" id="JACHES010000001">
    <property type="protein sequence ID" value="MBB6175622.1"/>
    <property type="molecule type" value="Genomic_DNA"/>
</dbReference>
<comment type="caution">
    <text evidence="1">The sequence shown here is derived from an EMBL/GenBank/DDBJ whole genome shotgun (WGS) entry which is preliminary data.</text>
</comment>
<accession>A0A7X0D8D7</accession>
<gene>
    <name evidence="1" type="ORF">HNQ82_000432</name>
</gene>
<name>A0A7X0D8D7_9BACL</name>
<keyword evidence="2" id="KW-1185">Reference proteome</keyword>
<evidence type="ECO:0000313" key="2">
    <source>
        <dbReference type="Proteomes" id="UP000523528"/>
    </source>
</evidence>
<protein>
    <submittedName>
        <fullName evidence="1">Uncharacterized protein</fullName>
    </submittedName>
</protein>
<organism evidence="1 2">
    <name type="scientific">Anoxybacillus tengchongensis</name>
    <dbReference type="NCBI Taxonomy" id="576944"/>
    <lineage>
        <taxon>Bacteria</taxon>
        <taxon>Bacillati</taxon>
        <taxon>Bacillota</taxon>
        <taxon>Bacilli</taxon>
        <taxon>Bacillales</taxon>
        <taxon>Anoxybacillaceae</taxon>
        <taxon>Anoxybacillus</taxon>
    </lineage>
</organism>
<dbReference type="Proteomes" id="UP000523528">
    <property type="component" value="Unassembled WGS sequence"/>
</dbReference>
<sequence length="253" mass="29003">MKKLRIKNNIYCLTNPKKFESMGGFDSLTLENVFNFAYDMSFDSKGAHRDHRSGGTYRRKNGEIFTDAFQGKLGEFGVYDYFKSSGILLNYPDLKTYQLGIWDTSDFEINGLKIAVKSTKKYGQLLLLEKADWDSKGQYIPNLSNGNGIYDAFILVRISPSITSLMKKNKLYYSNKVEKNVLKRTIFAQRFNYDIPGFIDREVLVKLIAENFDIPKGAMLNSSRTVMDADNYYIQAGDMMDIKDLVSYLKSNT</sequence>
<reference evidence="1 2" key="1">
    <citation type="submission" date="2020-08" db="EMBL/GenBank/DDBJ databases">
        <title>Genomic Encyclopedia of Type Strains, Phase IV (KMG-IV): sequencing the most valuable type-strain genomes for metagenomic binning, comparative biology and taxonomic classification.</title>
        <authorList>
            <person name="Goeker M."/>
        </authorList>
    </citation>
    <scope>NUCLEOTIDE SEQUENCE [LARGE SCALE GENOMIC DNA]</scope>
    <source>
        <strain evidence="1 2">DSM 23211</strain>
    </source>
</reference>
<dbReference type="RefSeq" id="WP_183246748.1">
    <property type="nucleotide sequence ID" value="NZ_JACHES010000001.1"/>
</dbReference>
<proteinExistence type="predicted"/>
<evidence type="ECO:0000313" key="1">
    <source>
        <dbReference type="EMBL" id="MBB6175622.1"/>
    </source>
</evidence>
<dbReference type="AlphaFoldDB" id="A0A7X0D8D7"/>